<organism evidence="2">
    <name type="scientific">mine drainage metagenome</name>
    <dbReference type="NCBI Taxonomy" id="410659"/>
    <lineage>
        <taxon>unclassified sequences</taxon>
        <taxon>metagenomes</taxon>
        <taxon>ecological metagenomes</taxon>
    </lineage>
</organism>
<protein>
    <recommendedName>
        <fullName evidence="1">Uncharacterized protein TP-0789 domain-containing protein</fullName>
    </recommendedName>
</protein>
<dbReference type="Gene3D" id="2.50.20.10">
    <property type="entry name" value="Lipoprotein localisation LolA/LolB/LppX"/>
    <property type="match status" value="1"/>
</dbReference>
<dbReference type="Pfam" id="PF17131">
    <property type="entry name" value="LolA_like"/>
    <property type="match status" value="1"/>
</dbReference>
<dbReference type="EMBL" id="MLJW01000064">
    <property type="protein sequence ID" value="OIR03616.1"/>
    <property type="molecule type" value="Genomic_DNA"/>
</dbReference>
<dbReference type="InterPro" id="IPR033399">
    <property type="entry name" value="TP_0789-like"/>
</dbReference>
<proteinExistence type="predicted"/>
<name>A0A1J5SHV8_9ZZZZ</name>
<evidence type="ECO:0000313" key="2">
    <source>
        <dbReference type="EMBL" id="OIR03616.1"/>
    </source>
</evidence>
<reference evidence="2" key="1">
    <citation type="submission" date="2016-10" db="EMBL/GenBank/DDBJ databases">
        <title>Sequence of Gallionella enrichment culture.</title>
        <authorList>
            <person name="Poehlein A."/>
            <person name="Muehling M."/>
            <person name="Daniel R."/>
        </authorList>
    </citation>
    <scope>NUCLEOTIDE SEQUENCE</scope>
</reference>
<dbReference type="AlphaFoldDB" id="A0A1J5SHV8"/>
<sequence length="296" mass="33126">MSASLRTPAACLWRAFFLAACVLSGPLVVRAQPAKNYRPMPNYVQLGKPDQAEGRRLMSDFRHLGISGDYYLEFRLRMMPHRGQESVFTGRLWGGRRPEGAYTRLELSGPDGSQVRLLILNGPNPQIWRWRPGLLEPEHLGLRDLFQAIPGTVLTPFDLQMPYLYWNDYTFEGLAKVRGRPAYNFLMYPPPDVEKADPALRGVRVSIDSEYKAMVESTLIGADDAPLKRLSLQELKKVQGQWIVQMVEVRDEATRSKTRFSVTGAALGQSFADGLFSPGALARDIAPPSGGAVDRF</sequence>
<feature type="domain" description="Uncharacterized protein TP-0789" evidence="1">
    <location>
        <begin position="123"/>
        <end position="283"/>
    </location>
</feature>
<gene>
    <name evidence="2" type="ORF">GALL_142380</name>
</gene>
<evidence type="ECO:0000259" key="1">
    <source>
        <dbReference type="Pfam" id="PF17131"/>
    </source>
</evidence>
<accession>A0A1J5SHV8</accession>
<comment type="caution">
    <text evidence="2">The sequence shown here is derived from an EMBL/GenBank/DDBJ whole genome shotgun (WGS) entry which is preliminary data.</text>
</comment>